<dbReference type="Gene3D" id="3.30.420.610">
    <property type="entry name" value="LOTUS domain-like"/>
    <property type="match status" value="3"/>
</dbReference>
<dbReference type="InterPro" id="IPR025605">
    <property type="entry name" value="OST-HTH/LOTUS_dom"/>
</dbReference>
<sequence>MSPAAISEKVLHISLAVTPNGCFVAKVRVPSASDARLAMERLQQCRIGECLLKLSLNEPSPTSPTKVASKPLHCASQHPSPPSSSTCSSSSSSSGFFSTSSSSSSAVPNGESSRGWAQWADTPAPLPRMCLPRARFAAHMERLLDTHSGSLPLDSFRACYEAEFGPLPLAPRLEPWREGCVPLEHLVASLPGVTVVTPAQGFKQAMRDSPEGPLPNGAPRLLTPELKELSREVVELLCKQEHCSLPLHQFIPAFHRHFGRQCFLADYGCTRLMDLMAAIGHVVEILGQGSTRVVTLTHDAQLGRFAVDVKAVLEDPGSPQTLLLSSLPQRYQDVHRRPLRVADYGVCCLDDLLRTLPKSMVLVEQRAGNTVLMLPERGPTEEEAGRLRELAAELVQLLSEKGELLLSQLSPAYQQKYERKLKTNHYGPFRKLLALLESIPDVVEVYGIGNRRMVRLTSAYQPTKRAPLLETPTKVPCAAGHPEELPQESPQPPSSPPPSPVVVDVTEESMLDILLENSGASLDLGKLWDAVHARCGSYPELSVLRKLEAGGQVTIDRQRRRVCLSPLALLARQLRQLLRDGDAVGSGCLSLSQLEEAYKQK</sequence>
<dbReference type="Proteomes" id="UP000821853">
    <property type="component" value="Unassembled WGS sequence"/>
</dbReference>
<feature type="region of interest" description="Disordered" evidence="1">
    <location>
        <begin position="60"/>
        <end position="87"/>
    </location>
</feature>
<keyword evidence="4" id="KW-1185">Reference proteome</keyword>
<gene>
    <name evidence="3" type="ORF">HPB48_007601</name>
</gene>
<name>A0A9J6FR64_HAELO</name>
<feature type="region of interest" description="Disordered" evidence="1">
    <location>
        <begin position="470"/>
        <end position="502"/>
    </location>
</feature>
<organism evidence="3 4">
    <name type="scientific">Haemaphysalis longicornis</name>
    <name type="common">Bush tick</name>
    <dbReference type="NCBI Taxonomy" id="44386"/>
    <lineage>
        <taxon>Eukaryota</taxon>
        <taxon>Metazoa</taxon>
        <taxon>Ecdysozoa</taxon>
        <taxon>Arthropoda</taxon>
        <taxon>Chelicerata</taxon>
        <taxon>Arachnida</taxon>
        <taxon>Acari</taxon>
        <taxon>Parasitiformes</taxon>
        <taxon>Ixodida</taxon>
        <taxon>Ixodoidea</taxon>
        <taxon>Ixodidae</taxon>
        <taxon>Haemaphysalinae</taxon>
        <taxon>Haemaphysalis</taxon>
    </lineage>
</organism>
<dbReference type="AlphaFoldDB" id="A0A9J6FR64"/>
<dbReference type="VEuPathDB" id="VectorBase:HLOH_047455"/>
<evidence type="ECO:0000259" key="2">
    <source>
        <dbReference type="PROSITE" id="PS51644"/>
    </source>
</evidence>
<feature type="domain" description="HTH OST-type" evidence="2">
    <location>
        <begin position="301"/>
        <end position="377"/>
    </location>
</feature>
<dbReference type="PROSITE" id="PS51644">
    <property type="entry name" value="HTH_OST"/>
    <property type="match status" value="3"/>
</dbReference>
<protein>
    <recommendedName>
        <fullName evidence="2">HTH OST-type domain-containing protein</fullName>
    </recommendedName>
</protein>
<evidence type="ECO:0000313" key="4">
    <source>
        <dbReference type="Proteomes" id="UP000821853"/>
    </source>
</evidence>
<evidence type="ECO:0000256" key="1">
    <source>
        <dbReference type="SAM" id="MobiDB-lite"/>
    </source>
</evidence>
<evidence type="ECO:0000313" key="3">
    <source>
        <dbReference type="EMBL" id="KAH9365335.1"/>
    </source>
</evidence>
<feature type="region of interest" description="Disordered" evidence="1">
    <location>
        <begin position="100"/>
        <end position="119"/>
    </location>
</feature>
<dbReference type="InterPro" id="IPR041966">
    <property type="entry name" value="LOTUS-like"/>
</dbReference>
<feature type="compositionally biased region" description="Pro residues" evidence="1">
    <location>
        <begin position="489"/>
        <end position="500"/>
    </location>
</feature>
<proteinExistence type="predicted"/>
<comment type="caution">
    <text evidence="3">The sequence shown here is derived from an EMBL/GenBank/DDBJ whole genome shotgun (WGS) entry which is preliminary data.</text>
</comment>
<reference evidence="3 4" key="1">
    <citation type="journal article" date="2020" name="Cell">
        <title>Large-Scale Comparative Analyses of Tick Genomes Elucidate Their Genetic Diversity and Vector Capacities.</title>
        <authorList>
            <consortium name="Tick Genome and Microbiome Consortium (TIGMIC)"/>
            <person name="Jia N."/>
            <person name="Wang J."/>
            <person name="Shi W."/>
            <person name="Du L."/>
            <person name="Sun Y."/>
            <person name="Zhan W."/>
            <person name="Jiang J.F."/>
            <person name="Wang Q."/>
            <person name="Zhang B."/>
            <person name="Ji P."/>
            <person name="Bell-Sakyi L."/>
            <person name="Cui X.M."/>
            <person name="Yuan T.T."/>
            <person name="Jiang B.G."/>
            <person name="Yang W.F."/>
            <person name="Lam T.T."/>
            <person name="Chang Q.C."/>
            <person name="Ding S.J."/>
            <person name="Wang X.J."/>
            <person name="Zhu J.G."/>
            <person name="Ruan X.D."/>
            <person name="Zhao L."/>
            <person name="Wei J.T."/>
            <person name="Ye R.Z."/>
            <person name="Que T.C."/>
            <person name="Du C.H."/>
            <person name="Zhou Y.H."/>
            <person name="Cheng J.X."/>
            <person name="Dai P.F."/>
            <person name="Guo W.B."/>
            <person name="Han X.H."/>
            <person name="Huang E.J."/>
            <person name="Li L.F."/>
            <person name="Wei W."/>
            <person name="Gao Y.C."/>
            <person name="Liu J.Z."/>
            <person name="Shao H.Z."/>
            <person name="Wang X."/>
            <person name="Wang C.C."/>
            <person name="Yang T.C."/>
            <person name="Huo Q.B."/>
            <person name="Li W."/>
            <person name="Chen H.Y."/>
            <person name="Chen S.E."/>
            <person name="Zhou L.G."/>
            <person name="Ni X.B."/>
            <person name="Tian J.H."/>
            <person name="Sheng Y."/>
            <person name="Liu T."/>
            <person name="Pan Y.S."/>
            <person name="Xia L.Y."/>
            <person name="Li J."/>
            <person name="Zhao F."/>
            <person name="Cao W.C."/>
        </authorList>
    </citation>
    <scope>NUCLEOTIDE SEQUENCE [LARGE SCALE GENOMIC DNA]</scope>
    <source>
        <strain evidence="3">HaeL-2018</strain>
    </source>
</reference>
<dbReference type="EMBL" id="JABSTR010000003">
    <property type="protein sequence ID" value="KAH9365335.1"/>
    <property type="molecule type" value="Genomic_DNA"/>
</dbReference>
<dbReference type="Pfam" id="PF12872">
    <property type="entry name" value="OST-HTH"/>
    <property type="match status" value="3"/>
</dbReference>
<feature type="domain" description="HTH OST-type" evidence="2">
    <location>
        <begin position="383"/>
        <end position="458"/>
    </location>
</feature>
<accession>A0A9J6FR64</accession>
<dbReference type="CDD" id="cd08824">
    <property type="entry name" value="LOTUS"/>
    <property type="match status" value="1"/>
</dbReference>
<feature type="domain" description="HTH OST-type" evidence="2">
    <location>
        <begin position="225"/>
        <end position="299"/>
    </location>
</feature>
<dbReference type="OrthoDB" id="6514399at2759"/>